<keyword evidence="1" id="KW-0808">Transferase</keyword>
<accession>A0A8J3CX59</accession>
<dbReference type="GO" id="GO:0016757">
    <property type="term" value="F:glycosyltransferase activity"/>
    <property type="evidence" value="ECO:0007669"/>
    <property type="project" value="TreeGrafter"/>
</dbReference>
<sequence>MKFLFLVQGEGRGHMTQAISFAEILAELGHELVAVGVGSSHRRKIPDFFLNGINCPIVSFESPNFVCDKEQKKILLTQTILSNLVRLPTFFESLKTIQKLVEAHQPDVILNFYELLGGLHQLVYRPNQRYWVIGHQYLIAHESFPFAKGKPIQKLLFKVNTHLTAIGAEKWLALSFRSLKQSKNPKLTVLPPLLRKQLFELLPEEGEFILAYMVNQGYANELIIQAKAHPNLKIEAFWDNKSHSESFQALPNLVFHPINDRLFLEKMSACKAYISTAGFESICEAMYFQKPVLMIPVEGQYEQECNAIDAALAGAGLGYDSFDLEALEAYLNKQYRRQHSWVTQSRDIFIKLVFQSTESYAN</sequence>
<dbReference type="Pfam" id="PF13528">
    <property type="entry name" value="Glyco_trans_1_3"/>
    <property type="match status" value="1"/>
</dbReference>
<dbReference type="EMBL" id="BMYF01000015">
    <property type="protein sequence ID" value="GHB42620.1"/>
    <property type="molecule type" value="Genomic_DNA"/>
</dbReference>
<reference evidence="1" key="1">
    <citation type="journal article" date="2014" name="Int. J. Syst. Evol. Microbiol.">
        <title>Complete genome sequence of Corynebacterium casei LMG S-19264T (=DSM 44701T), isolated from a smear-ripened cheese.</title>
        <authorList>
            <consortium name="US DOE Joint Genome Institute (JGI-PGF)"/>
            <person name="Walter F."/>
            <person name="Albersmeier A."/>
            <person name="Kalinowski J."/>
            <person name="Ruckert C."/>
        </authorList>
    </citation>
    <scope>NUCLEOTIDE SEQUENCE</scope>
    <source>
        <strain evidence="1">KCTC 23224</strain>
    </source>
</reference>
<name>A0A8J3CX59_9BACT</name>
<dbReference type="RefSeq" id="WP_189582916.1">
    <property type="nucleotide sequence ID" value="NZ_BMYF01000015.1"/>
</dbReference>
<comment type="caution">
    <text evidence="1">The sequence shown here is derived from an EMBL/GenBank/DDBJ whole genome shotgun (WGS) entry which is preliminary data.</text>
</comment>
<dbReference type="PANTHER" id="PTHR21015:SF22">
    <property type="entry name" value="GLYCOSYLTRANSFERASE"/>
    <property type="match status" value="1"/>
</dbReference>
<proteinExistence type="predicted"/>
<dbReference type="Gene3D" id="3.40.50.2000">
    <property type="entry name" value="Glycogen Phosphorylase B"/>
    <property type="match status" value="1"/>
</dbReference>
<dbReference type="PANTHER" id="PTHR21015">
    <property type="entry name" value="UDP-N-ACETYLGLUCOSAMINE--N-ACETYLMURAMYL-(PENTAPEPTIDE) PYROPHOSPHORYL-UNDECAPRENOL N-ACETYLGLUCOSAMINE TRANSFERASE 1"/>
    <property type="match status" value="1"/>
</dbReference>
<protein>
    <submittedName>
        <fullName evidence="1">Glycosyl transferase</fullName>
    </submittedName>
</protein>
<dbReference type="AlphaFoldDB" id="A0A8J3CX59"/>
<dbReference type="Proteomes" id="UP000642809">
    <property type="component" value="Unassembled WGS sequence"/>
</dbReference>
<reference evidence="1" key="2">
    <citation type="submission" date="2020-09" db="EMBL/GenBank/DDBJ databases">
        <authorList>
            <person name="Sun Q."/>
            <person name="Kim S."/>
        </authorList>
    </citation>
    <scope>NUCLEOTIDE SEQUENCE</scope>
    <source>
        <strain evidence="1">KCTC 23224</strain>
    </source>
</reference>
<dbReference type="SUPFAM" id="SSF53756">
    <property type="entry name" value="UDP-Glycosyltransferase/glycogen phosphorylase"/>
    <property type="match status" value="1"/>
</dbReference>
<keyword evidence="2" id="KW-1185">Reference proteome</keyword>
<evidence type="ECO:0000313" key="2">
    <source>
        <dbReference type="Proteomes" id="UP000642809"/>
    </source>
</evidence>
<evidence type="ECO:0000313" key="1">
    <source>
        <dbReference type="EMBL" id="GHB42620.1"/>
    </source>
</evidence>
<gene>
    <name evidence="1" type="ORF">GCM10008106_24530</name>
</gene>
<organism evidence="1 2">
    <name type="scientific">Mongoliitalea lutea</name>
    <dbReference type="NCBI Taxonomy" id="849756"/>
    <lineage>
        <taxon>Bacteria</taxon>
        <taxon>Pseudomonadati</taxon>
        <taxon>Bacteroidota</taxon>
        <taxon>Cytophagia</taxon>
        <taxon>Cytophagales</taxon>
        <taxon>Cyclobacteriaceae</taxon>
        <taxon>Mongoliitalea</taxon>
    </lineage>
</organism>